<comment type="similarity">
    <text evidence="3">Belongs to the CpsD/CapB family.</text>
</comment>
<dbReference type="EMBL" id="BAAAHE010000020">
    <property type="protein sequence ID" value="GAA0621863.1"/>
    <property type="molecule type" value="Genomic_DNA"/>
</dbReference>
<sequence>MTFQDYVRVLRERWLLVVFGLILGVTGAGAHAFLATEQYSTSATFFIATTDLGDDVTKAYQGSLLSEQKIKSYTELATGRRMEEQVEQQLGAPLGSAKLGASARPDTVLLTISVTDPSPQRAQRIAQIASSEFVALVNEVEKPVAGGTPAVTAKIVQTPTLPEAPVSPKPARDFALGIVLGAMLGVGLAVLRHTLDRSMKTTDALSALVEAPVMGATSFDPDIKTNPLVVFDAPQSGLAESFRQLRTNLQYVDLDNTAKLIVVTSSLPSEGKTTTSANLAIALAQGGARVALVEADLRRPKAAHLLGLDNAVGLTNVLTGQLPLASAIQPWGDGLFDFLGSGPLPPNPSELLASRQMGDVLEELGRNYDVVLFDAPPTLPVADAAVLTAQCHGALFIARHGKVTLDQVRAAADTLHRVSANVFGVILTMAPRSKGKGGYYYEYGYSASPGTVVSSGLQSSMKVQAGKLRTPRTRKAIEAQQAGNVSEAETLLRAAGGAMTSNGVVDWVETPVPAPAETPFVPASRNGQQSASVATPDEVVVITTGKRPDASTRPTA</sequence>
<dbReference type="NCBIfam" id="TIGR01007">
    <property type="entry name" value="eps_fam"/>
    <property type="match status" value="1"/>
</dbReference>
<evidence type="ECO:0000256" key="16">
    <source>
        <dbReference type="ARBA" id="ARBA00051245"/>
    </source>
</evidence>
<feature type="region of interest" description="Disordered" evidence="17">
    <location>
        <begin position="522"/>
        <end position="556"/>
    </location>
</feature>
<evidence type="ECO:0000256" key="12">
    <source>
        <dbReference type="ARBA" id="ARBA00022840"/>
    </source>
</evidence>
<evidence type="ECO:0000256" key="3">
    <source>
        <dbReference type="ARBA" id="ARBA00007316"/>
    </source>
</evidence>
<evidence type="ECO:0000256" key="8">
    <source>
        <dbReference type="ARBA" id="ARBA00022679"/>
    </source>
</evidence>
<evidence type="ECO:0000256" key="17">
    <source>
        <dbReference type="SAM" id="MobiDB-lite"/>
    </source>
</evidence>
<evidence type="ECO:0000313" key="20">
    <source>
        <dbReference type="EMBL" id="GAA0621863.1"/>
    </source>
</evidence>
<evidence type="ECO:0000259" key="18">
    <source>
        <dbReference type="Pfam" id="PF02706"/>
    </source>
</evidence>
<evidence type="ECO:0000256" key="13">
    <source>
        <dbReference type="ARBA" id="ARBA00022989"/>
    </source>
</evidence>
<reference evidence="20 21" key="1">
    <citation type="journal article" date="2019" name="Int. J. Syst. Evol. Microbiol.">
        <title>The Global Catalogue of Microorganisms (GCM) 10K type strain sequencing project: providing services to taxonomists for standard genome sequencing and annotation.</title>
        <authorList>
            <consortium name="The Broad Institute Genomics Platform"/>
            <consortium name="The Broad Institute Genome Sequencing Center for Infectious Disease"/>
            <person name="Wu L."/>
            <person name="Ma J."/>
        </authorList>
    </citation>
    <scope>NUCLEOTIDE SEQUENCE [LARGE SCALE GENOMIC DNA]</scope>
    <source>
        <strain evidence="20 21">JCM 10671</strain>
    </source>
</reference>
<evidence type="ECO:0000256" key="14">
    <source>
        <dbReference type="ARBA" id="ARBA00023136"/>
    </source>
</evidence>
<gene>
    <name evidence="20" type="ORF">GCM10009547_25800</name>
</gene>
<dbReference type="Pfam" id="PF02706">
    <property type="entry name" value="Wzz"/>
    <property type="match status" value="1"/>
</dbReference>
<evidence type="ECO:0000256" key="10">
    <source>
        <dbReference type="ARBA" id="ARBA00022741"/>
    </source>
</evidence>
<feature type="domain" description="Polysaccharide chain length determinant N-terminal" evidence="18">
    <location>
        <begin position="3"/>
        <end position="89"/>
    </location>
</feature>
<keyword evidence="7" id="KW-0997">Cell inner membrane</keyword>
<dbReference type="InterPro" id="IPR003856">
    <property type="entry name" value="LPS_length_determ_N"/>
</dbReference>
<comment type="similarity">
    <text evidence="2">Belongs to the CpsC/CapA family.</text>
</comment>
<dbReference type="PANTHER" id="PTHR32309:SF13">
    <property type="entry name" value="FERRIC ENTEROBACTIN TRANSPORT PROTEIN FEPE"/>
    <property type="match status" value="1"/>
</dbReference>
<keyword evidence="6" id="KW-1003">Cell membrane</keyword>
<keyword evidence="12" id="KW-0067">ATP-binding</keyword>
<dbReference type="InterPro" id="IPR027417">
    <property type="entry name" value="P-loop_NTPase"/>
</dbReference>
<evidence type="ECO:0000259" key="19">
    <source>
        <dbReference type="Pfam" id="PF13614"/>
    </source>
</evidence>
<dbReference type="Gene3D" id="3.40.50.300">
    <property type="entry name" value="P-loop containing nucleotide triphosphate hydrolases"/>
    <property type="match status" value="1"/>
</dbReference>
<comment type="similarity">
    <text evidence="4">Belongs to the etk/wzc family.</text>
</comment>
<dbReference type="SUPFAM" id="SSF52540">
    <property type="entry name" value="P-loop containing nucleoside triphosphate hydrolases"/>
    <property type="match status" value="1"/>
</dbReference>
<organism evidence="20 21">
    <name type="scientific">Sporichthya brevicatena</name>
    <dbReference type="NCBI Taxonomy" id="171442"/>
    <lineage>
        <taxon>Bacteria</taxon>
        <taxon>Bacillati</taxon>
        <taxon>Actinomycetota</taxon>
        <taxon>Actinomycetes</taxon>
        <taxon>Sporichthyales</taxon>
        <taxon>Sporichthyaceae</taxon>
        <taxon>Sporichthya</taxon>
    </lineage>
</organism>
<dbReference type="EC" id="2.7.10.2" evidence="5"/>
<evidence type="ECO:0000256" key="5">
    <source>
        <dbReference type="ARBA" id="ARBA00011903"/>
    </source>
</evidence>
<dbReference type="InterPro" id="IPR005702">
    <property type="entry name" value="Wzc-like_C"/>
</dbReference>
<dbReference type="PANTHER" id="PTHR32309">
    <property type="entry name" value="TYROSINE-PROTEIN KINASE"/>
    <property type="match status" value="1"/>
</dbReference>
<evidence type="ECO:0000256" key="2">
    <source>
        <dbReference type="ARBA" id="ARBA00006683"/>
    </source>
</evidence>
<keyword evidence="15" id="KW-0829">Tyrosine-protein kinase</keyword>
<dbReference type="InterPro" id="IPR025669">
    <property type="entry name" value="AAA_dom"/>
</dbReference>
<comment type="catalytic activity">
    <reaction evidence="16">
        <text>L-tyrosyl-[protein] + ATP = O-phospho-L-tyrosyl-[protein] + ADP + H(+)</text>
        <dbReference type="Rhea" id="RHEA:10596"/>
        <dbReference type="Rhea" id="RHEA-COMP:10136"/>
        <dbReference type="Rhea" id="RHEA-COMP:20101"/>
        <dbReference type="ChEBI" id="CHEBI:15378"/>
        <dbReference type="ChEBI" id="CHEBI:30616"/>
        <dbReference type="ChEBI" id="CHEBI:46858"/>
        <dbReference type="ChEBI" id="CHEBI:61978"/>
        <dbReference type="ChEBI" id="CHEBI:456216"/>
        <dbReference type="EC" id="2.7.10.2"/>
    </reaction>
</comment>
<keyword evidence="10" id="KW-0547">Nucleotide-binding</keyword>
<accession>A0ABN1GWP0</accession>
<keyword evidence="13" id="KW-1133">Transmembrane helix</keyword>
<comment type="subcellular location">
    <subcellularLocation>
        <location evidence="1">Cell inner membrane</location>
        <topology evidence="1">Multi-pass membrane protein</topology>
    </subcellularLocation>
</comment>
<evidence type="ECO:0000313" key="21">
    <source>
        <dbReference type="Proteomes" id="UP001500957"/>
    </source>
</evidence>
<keyword evidence="11" id="KW-0418">Kinase</keyword>
<dbReference type="RefSeq" id="WP_344605312.1">
    <property type="nucleotide sequence ID" value="NZ_BAAAHE010000020.1"/>
</dbReference>
<dbReference type="CDD" id="cd05387">
    <property type="entry name" value="BY-kinase"/>
    <property type="match status" value="1"/>
</dbReference>
<evidence type="ECO:0000256" key="7">
    <source>
        <dbReference type="ARBA" id="ARBA00022519"/>
    </source>
</evidence>
<evidence type="ECO:0000256" key="11">
    <source>
        <dbReference type="ARBA" id="ARBA00022777"/>
    </source>
</evidence>
<evidence type="ECO:0000256" key="4">
    <source>
        <dbReference type="ARBA" id="ARBA00008883"/>
    </source>
</evidence>
<comment type="caution">
    <text evidence="20">The sequence shown here is derived from an EMBL/GenBank/DDBJ whole genome shotgun (WGS) entry which is preliminary data.</text>
</comment>
<evidence type="ECO:0000256" key="9">
    <source>
        <dbReference type="ARBA" id="ARBA00022692"/>
    </source>
</evidence>
<dbReference type="Pfam" id="PF13614">
    <property type="entry name" value="AAA_31"/>
    <property type="match status" value="1"/>
</dbReference>
<proteinExistence type="inferred from homology"/>
<protein>
    <recommendedName>
        <fullName evidence="5">non-specific protein-tyrosine kinase</fullName>
        <ecNumber evidence="5">2.7.10.2</ecNumber>
    </recommendedName>
</protein>
<keyword evidence="9" id="KW-0812">Transmembrane</keyword>
<dbReference type="InterPro" id="IPR050445">
    <property type="entry name" value="Bact_polysacc_biosynth/exp"/>
</dbReference>
<name>A0ABN1GWP0_9ACTN</name>
<dbReference type="Proteomes" id="UP001500957">
    <property type="component" value="Unassembled WGS sequence"/>
</dbReference>
<evidence type="ECO:0000256" key="6">
    <source>
        <dbReference type="ARBA" id="ARBA00022475"/>
    </source>
</evidence>
<evidence type="ECO:0000256" key="1">
    <source>
        <dbReference type="ARBA" id="ARBA00004429"/>
    </source>
</evidence>
<keyword evidence="8" id="KW-0808">Transferase</keyword>
<evidence type="ECO:0000256" key="15">
    <source>
        <dbReference type="ARBA" id="ARBA00023137"/>
    </source>
</evidence>
<keyword evidence="21" id="KW-1185">Reference proteome</keyword>
<feature type="domain" description="AAA" evidence="19">
    <location>
        <begin position="269"/>
        <end position="389"/>
    </location>
</feature>
<keyword evidence="14" id="KW-0472">Membrane</keyword>